<gene>
    <name evidence="4" type="primary">LOC106810382</name>
</gene>
<dbReference type="Proteomes" id="UP000695022">
    <property type="component" value="Unplaced"/>
</dbReference>
<dbReference type="InterPro" id="IPR007397">
    <property type="entry name" value="F-box-assoc_dom"/>
</dbReference>
<feature type="domain" description="F-box" evidence="1">
    <location>
        <begin position="10"/>
        <end position="58"/>
    </location>
</feature>
<sequence>MNLASIKMPTPVITRLPDELVEHILSFVPGKELHETVKLVCKQWCQLVSSSVVLWKLKCHMDGKVIPPLVQITNVPDLVRIYQKNPYGRSLITNSSGGQSSMKCWDILSNGGAHWKIEKKPIGCDEFPLASQGETTCFATSFEACAKMQLIDLIQSGCGEEVLDVQQPPIEVSEWHASRFDCGSIYWLKAFLLDNRKRVIRGFNSAPLQEEQWLGRSWSQMKYIFREYGPGVRYVAFIDYGKDTQFWAGHYGAKMQGATVKFHFESFGDATIAKNHPMEIKAGPFNPNIYL</sequence>
<proteinExistence type="predicted"/>
<dbReference type="InterPro" id="IPR001810">
    <property type="entry name" value="F-box_dom"/>
</dbReference>
<evidence type="ECO:0000313" key="4">
    <source>
        <dbReference type="RefSeq" id="XP_014669191.1"/>
    </source>
</evidence>
<dbReference type="InterPro" id="IPR039752">
    <property type="entry name" value="F-box_only"/>
</dbReference>
<dbReference type="SUPFAM" id="SSF81383">
    <property type="entry name" value="F-box domain"/>
    <property type="match status" value="1"/>
</dbReference>
<dbReference type="Gene3D" id="2.60.120.260">
    <property type="entry name" value="Galactose-binding domain-like"/>
    <property type="match status" value="1"/>
</dbReference>
<dbReference type="SMART" id="SM01198">
    <property type="entry name" value="FBA"/>
    <property type="match status" value="1"/>
</dbReference>
<dbReference type="PANTHER" id="PTHR12125:SF5">
    <property type="entry name" value="F-BOX DOMAIN-CONTAINING PROTEIN"/>
    <property type="match status" value="1"/>
</dbReference>
<dbReference type="RefSeq" id="XP_014669191.1">
    <property type="nucleotide sequence ID" value="XM_014813705.1"/>
</dbReference>
<name>A0ABM1EAH0_PRICU</name>
<dbReference type="SMART" id="SM00256">
    <property type="entry name" value="FBOX"/>
    <property type="match status" value="1"/>
</dbReference>
<feature type="domain" description="FBA" evidence="2">
    <location>
        <begin position="81"/>
        <end position="264"/>
    </location>
</feature>
<keyword evidence="3" id="KW-1185">Reference proteome</keyword>
<reference evidence="4" key="1">
    <citation type="submission" date="2025-08" db="UniProtKB">
        <authorList>
            <consortium name="RefSeq"/>
        </authorList>
    </citation>
    <scope>IDENTIFICATION</scope>
</reference>
<protein>
    <submittedName>
        <fullName evidence="4">F-box only protein 17-like</fullName>
    </submittedName>
</protein>
<evidence type="ECO:0000259" key="1">
    <source>
        <dbReference type="PROSITE" id="PS50181"/>
    </source>
</evidence>
<dbReference type="Gene3D" id="1.20.1280.50">
    <property type="match status" value="1"/>
</dbReference>
<dbReference type="InterPro" id="IPR008979">
    <property type="entry name" value="Galactose-bd-like_sf"/>
</dbReference>
<evidence type="ECO:0000313" key="3">
    <source>
        <dbReference type="Proteomes" id="UP000695022"/>
    </source>
</evidence>
<dbReference type="Pfam" id="PF04300">
    <property type="entry name" value="FBA"/>
    <property type="match status" value="1"/>
</dbReference>
<dbReference type="Pfam" id="PF12937">
    <property type="entry name" value="F-box-like"/>
    <property type="match status" value="1"/>
</dbReference>
<evidence type="ECO:0000259" key="2">
    <source>
        <dbReference type="PROSITE" id="PS51114"/>
    </source>
</evidence>
<dbReference type="PROSITE" id="PS51114">
    <property type="entry name" value="FBA"/>
    <property type="match status" value="1"/>
</dbReference>
<organism evidence="3 4">
    <name type="scientific">Priapulus caudatus</name>
    <name type="common">Priapulid worm</name>
    <dbReference type="NCBI Taxonomy" id="37621"/>
    <lineage>
        <taxon>Eukaryota</taxon>
        <taxon>Metazoa</taxon>
        <taxon>Ecdysozoa</taxon>
        <taxon>Scalidophora</taxon>
        <taxon>Priapulida</taxon>
        <taxon>Priapulimorpha</taxon>
        <taxon>Priapulimorphida</taxon>
        <taxon>Priapulidae</taxon>
        <taxon>Priapulus</taxon>
    </lineage>
</organism>
<dbReference type="InterPro" id="IPR036047">
    <property type="entry name" value="F-box-like_dom_sf"/>
</dbReference>
<dbReference type="SUPFAM" id="SSF49785">
    <property type="entry name" value="Galactose-binding domain-like"/>
    <property type="match status" value="1"/>
</dbReference>
<dbReference type="PROSITE" id="PS50181">
    <property type="entry name" value="FBOX"/>
    <property type="match status" value="1"/>
</dbReference>
<dbReference type="PANTHER" id="PTHR12125">
    <property type="entry name" value="F-BOX ONLY PROTEIN 6-LIKE PROTEIN"/>
    <property type="match status" value="1"/>
</dbReference>
<accession>A0ABM1EAH0</accession>
<dbReference type="GeneID" id="106810382"/>